<keyword evidence="5" id="KW-0408">Iron</keyword>
<dbReference type="InterPro" id="IPR027417">
    <property type="entry name" value="P-loop_NTPase"/>
</dbReference>
<dbReference type="EMBL" id="CAJOBE010004620">
    <property type="protein sequence ID" value="CAF3939961.1"/>
    <property type="molecule type" value="Genomic_DNA"/>
</dbReference>
<name>A0A819K805_9BILA</name>
<sequence>MALEQLGFAKTMHTDSCINDPKLAAAWREIYANHLEKTWTSQDWRDFFDKRFPGYVAGVDCPFADFAVEIAQAYPEAKVCPKYKRHAKAVLPMLKKNKFLSQIPIIINCVDQLIHVWKIRYENKDDIICTCLVNDHQHLMLDTFTLLTFAYDLGNLKYLAREATQSNPDEKYESSDFNLALSIWLDALKRATMNVLGLILAGYNTTANILAWFMYYASKNPEVQQKIKEELKQHNITKETSLDDLNPRDQCKYIDCVINETLRMAPIGIGSLRTVIDNVTIDGVNICKGETVVSAFALMQRDPRFWKLDPKQFIPERFFGNDAPDVNHHPLAFAPFGG</sequence>
<dbReference type="GO" id="GO:0004497">
    <property type="term" value="F:monooxygenase activity"/>
    <property type="evidence" value="ECO:0007669"/>
    <property type="project" value="UniProtKB-KW"/>
</dbReference>
<dbReference type="Pfam" id="PF00067">
    <property type="entry name" value="p450"/>
    <property type="match status" value="1"/>
</dbReference>
<dbReference type="InterPro" id="IPR002401">
    <property type="entry name" value="Cyt_P450_E_grp-I"/>
</dbReference>
<protein>
    <recommendedName>
        <fullName evidence="9">Cytochrome P450</fullName>
    </recommendedName>
</protein>
<keyword evidence="2" id="KW-0349">Heme</keyword>
<organism evidence="7 8">
    <name type="scientific">Rotaria sordida</name>
    <dbReference type="NCBI Taxonomy" id="392033"/>
    <lineage>
        <taxon>Eukaryota</taxon>
        <taxon>Metazoa</taxon>
        <taxon>Spiralia</taxon>
        <taxon>Gnathifera</taxon>
        <taxon>Rotifera</taxon>
        <taxon>Eurotatoria</taxon>
        <taxon>Bdelloidea</taxon>
        <taxon>Philodinida</taxon>
        <taxon>Philodinidae</taxon>
        <taxon>Rotaria</taxon>
    </lineage>
</organism>
<dbReference type="GO" id="GO:0016125">
    <property type="term" value="P:sterol metabolic process"/>
    <property type="evidence" value="ECO:0007669"/>
    <property type="project" value="TreeGrafter"/>
</dbReference>
<dbReference type="InterPro" id="IPR001128">
    <property type="entry name" value="Cyt_P450"/>
</dbReference>
<dbReference type="Proteomes" id="UP000663874">
    <property type="component" value="Unassembled WGS sequence"/>
</dbReference>
<keyword evidence="4" id="KW-0560">Oxidoreductase</keyword>
<reference evidence="7" key="1">
    <citation type="submission" date="2021-02" db="EMBL/GenBank/DDBJ databases">
        <authorList>
            <person name="Nowell W R."/>
        </authorList>
    </citation>
    <scope>NUCLEOTIDE SEQUENCE</scope>
</reference>
<dbReference type="AlphaFoldDB" id="A0A819K805"/>
<dbReference type="InterPro" id="IPR036396">
    <property type="entry name" value="Cyt_P450_sf"/>
</dbReference>
<comment type="similarity">
    <text evidence="1">Belongs to the cytochrome P450 family.</text>
</comment>
<accession>A0A819K805</accession>
<evidence type="ECO:0000256" key="5">
    <source>
        <dbReference type="ARBA" id="ARBA00023004"/>
    </source>
</evidence>
<dbReference type="Pfam" id="PF17784">
    <property type="entry name" value="Sulfotransfer_4"/>
    <property type="match status" value="1"/>
</dbReference>
<dbReference type="PANTHER" id="PTHR24286">
    <property type="entry name" value="CYTOCHROME P450 26"/>
    <property type="match status" value="1"/>
</dbReference>
<gene>
    <name evidence="7" type="ORF">FNK824_LOCUS22617</name>
</gene>
<dbReference type="PRINTS" id="PR00385">
    <property type="entry name" value="P450"/>
</dbReference>
<comment type="caution">
    <text evidence="7">The sequence shown here is derived from an EMBL/GenBank/DDBJ whole genome shotgun (WGS) entry which is preliminary data.</text>
</comment>
<evidence type="ECO:0008006" key="9">
    <source>
        <dbReference type="Google" id="ProtNLM"/>
    </source>
</evidence>
<dbReference type="Gene3D" id="3.40.50.300">
    <property type="entry name" value="P-loop containing nucleotide triphosphate hydrolases"/>
    <property type="match status" value="1"/>
</dbReference>
<dbReference type="SUPFAM" id="SSF48264">
    <property type="entry name" value="Cytochrome P450"/>
    <property type="match status" value="1"/>
</dbReference>
<dbReference type="InterPro" id="IPR040632">
    <property type="entry name" value="Sulfotransfer_4"/>
</dbReference>
<evidence type="ECO:0000256" key="6">
    <source>
        <dbReference type="ARBA" id="ARBA00023033"/>
    </source>
</evidence>
<dbReference type="CDD" id="cd00302">
    <property type="entry name" value="cytochrome_P450"/>
    <property type="match status" value="1"/>
</dbReference>
<dbReference type="PANTHER" id="PTHR24286:SF384">
    <property type="entry name" value="P450, PUTATIVE (EUROFUNG)-RELATED"/>
    <property type="match status" value="1"/>
</dbReference>
<keyword evidence="6" id="KW-0503">Monooxygenase</keyword>
<dbReference type="PRINTS" id="PR00463">
    <property type="entry name" value="EP450I"/>
</dbReference>
<keyword evidence="3" id="KW-0479">Metal-binding</keyword>
<evidence type="ECO:0000256" key="1">
    <source>
        <dbReference type="ARBA" id="ARBA00010617"/>
    </source>
</evidence>
<dbReference type="GO" id="GO:0020037">
    <property type="term" value="F:heme binding"/>
    <property type="evidence" value="ECO:0007669"/>
    <property type="project" value="InterPro"/>
</dbReference>
<evidence type="ECO:0000313" key="7">
    <source>
        <dbReference type="EMBL" id="CAF3939961.1"/>
    </source>
</evidence>
<dbReference type="GO" id="GO:0005506">
    <property type="term" value="F:iron ion binding"/>
    <property type="evidence" value="ECO:0007669"/>
    <property type="project" value="InterPro"/>
</dbReference>
<dbReference type="GO" id="GO:0016705">
    <property type="term" value="F:oxidoreductase activity, acting on paired donors, with incorporation or reduction of molecular oxygen"/>
    <property type="evidence" value="ECO:0007669"/>
    <property type="project" value="InterPro"/>
</dbReference>
<evidence type="ECO:0000256" key="2">
    <source>
        <dbReference type="ARBA" id="ARBA00022617"/>
    </source>
</evidence>
<evidence type="ECO:0000256" key="4">
    <source>
        <dbReference type="ARBA" id="ARBA00023002"/>
    </source>
</evidence>
<dbReference type="Gene3D" id="1.10.630.10">
    <property type="entry name" value="Cytochrome P450"/>
    <property type="match status" value="1"/>
</dbReference>
<evidence type="ECO:0000313" key="8">
    <source>
        <dbReference type="Proteomes" id="UP000663874"/>
    </source>
</evidence>
<evidence type="ECO:0000256" key="3">
    <source>
        <dbReference type="ARBA" id="ARBA00022723"/>
    </source>
</evidence>
<proteinExistence type="inferred from homology"/>